<dbReference type="RefSeq" id="WP_343165404.1">
    <property type="nucleotide sequence ID" value="NZ_JBHRSV010000004.1"/>
</dbReference>
<gene>
    <name evidence="2" type="ORF">ACFOOR_05410</name>
</gene>
<feature type="signal peptide" evidence="1">
    <location>
        <begin position="1"/>
        <end position="21"/>
    </location>
</feature>
<feature type="chain" id="PRO_5047263366" description="Tetratricopeptide repeat protein" evidence="1">
    <location>
        <begin position="22"/>
        <end position="221"/>
    </location>
</feature>
<dbReference type="InterPro" id="IPR011990">
    <property type="entry name" value="TPR-like_helical_dom_sf"/>
</dbReference>
<dbReference type="SUPFAM" id="SSF48452">
    <property type="entry name" value="TPR-like"/>
    <property type="match status" value="1"/>
</dbReference>
<name>A0ABV6ZVS1_9PROT</name>
<dbReference type="Proteomes" id="UP001595379">
    <property type="component" value="Unassembled WGS sequence"/>
</dbReference>
<evidence type="ECO:0000256" key="1">
    <source>
        <dbReference type="SAM" id="SignalP"/>
    </source>
</evidence>
<sequence length="221" mass="23763">MRHVVLLSGMAGLAASLAAPAAAQIDYAAEERARYEACLDRIGTDPENAYEDALAWRYEAGGWPARHCEARALIALGETEEGAARLEAIASAPDTTEQWAKVVLFAEAGDAWRSAGMPAESRRAYTQALEYNNESAPLWVGRARGALDQAMWAAAEADASAAIRQDGAMGEAYTIRAEARLELGDLDGAQRDMEMARQIDPADIDALLIRGRINEARRTGG</sequence>
<accession>A0ABV6ZVS1</accession>
<comment type="caution">
    <text evidence="2">The sequence shown here is derived from an EMBL/GenBank/DDBJ whole genome shotgun (WGS) entry which is preliminary data.</text>
</comment>
<evidence type="ECO:0008006" key="4">
    <source>
        <dbReference type="Google" id="ProtNLM"/>
    </source>
</evidence>
<evidence type="ECO:0000313" key="2">
    <source>
        <dbReference type="EMBL" id="MFC2925536.1"/>
    </source>
</evidence>
<keyword evidence="3" id="KW-1185">Reference proteome</keyword>
<organism evidence="2 3">
    <name type="scientific">Hyphobacterium vulgare</name>
    <dbReference type="NCBI Taxonomy" id="1736751"/>
    <lineage>
        <taxon>Bacteria</taxon>
        <taxon>Pseudomonadati</taxon>
        <taxon>Pseudomonadota</taxon>
        <taxon>Alphaproteobacteria</taxon>
        <taxon>Maricaulales</taxon>
        <taxon>Maricaulaceae</taxon>
        <taxon>Hyphobacterium</taxon>
    </lineage>
</organism>
<dbReference type="SMART" id="SM00028">
    <property type="entry name" value="TPR"/>
    <property type="match status" value="3"/>
</dbReference>
<dbReference type="Gene3D" id="1.25.40.10">
    <property type="entry name" value="Tetratricopeptide repeat domain"/>
    <property type="match status" value="1"/>
</dbReference>
<keyword evidence="1" id="KW-0732">Signal</keyword>
<reference evidence="3" key="1">
    <citation type="journal article" date="2019" name="Int. J. Syst. Evol. Microbiol.">
        <title>The Global Catalogue of Microorganisms (GCM) 10K type strain sequencing project: providing services to taxonomists for standard genome sequencing and annotation.</title>
        <authorList>
            <consortium name="The Broad Institute Genomics Platform"/>
            <consortium name="The Broad Institute Genome Sequencing Center for Infectious Disease"/>
            <person name="Wu L."/>
            <person name="Ma J."/>
        </authorList>
    </citation>
    <scope>NUCLEOTIDE SEQUENCE [LARGE SCALE GENOMIC DNA]</scope>
    <source>
        <strain evidence="3">KCTC 52487</strain>
    </source>
</reference>
<dbReference type="EMBL" id="JBHRSV010000004">
    <property type="protein sequence ID" value="MFC2925536.1"/>
    <property type="molecule type" value="Genomic_DNA"/>
</dbReference>
<evidence type="ECO:0000313" key="3">
    <source>
        <dbReference type="Proteomes" id="UP001595379"/>
    </source>
</evidence>
<proteinExistence type="predicted"/>
<protein>
    <recommendedName>
        <fullName evidence="4">Tetratricopeptide repeat protein</fullName>
    </recommendedName>
</protein>
<dbReference type="InterPro" id="IPR019734">
    <property type="entry name" value="TPR_rpt"/>
</dbReference>